<organism evidence="1 2">
    <name type="scientific">Splendidivirga corallicola</name>
    <dbReference type="NCBI Taxonomy" id="3051826"/>
    <lineage>
        <taxon>Bacteria</taxon>
        <taxon>Pseudomonadati</taxon>
        <taxon>Bacteroidota</taxon>
        <taxon>Cytophagia</taxon>
        <taxon>Cytophagales</taxon>
        <taxon>Splendidivirgaceae</taxon>
        <taxon>Splendidivirga</taxon>
    </lineage>
</organism>
<evidence type="ECO:0000313" key="1">
    <source>
        <dbReference type="EMBL" id="MDN5205564.1"/>
    </source>
</evidence>
<dbReference type="PROSITE" id="PS51257">
    <property type="entry name" value="PROKAR_LIPOPROTEIN"/>
    <property type="match status" value="1"/>
</dbReference>
<reference evidence="1" key="1">
    <citation type="submission" date="2023-06" db="EMBL/GenBank/DDBJ databases">
        <title>Genomic of Parafulvivirga corallium.</title>
        <authorList>
            <person name="Wang G."/>
        </authorList>
    </citation>
    <scope>NUCLEOTIDE SEQUENCE</scope>
    <source>
        <strain evidence="1">BMA10</strain>
    </source>
</reference>
<evidence type="ECO:0000313" key="2">
    <source>
        <dbReference type="Proteomes" id="UP001172082"/>
    </source>
</evidence>
<dbReference type="Proteomes" id="UP001172082">
    <property type="component" value="Unassembled WGS sequence"/>
</dbReference>
<gene>
    <name evidence="1" type="ORF">QQ008_29540</name>
</gene>
<accession>A0ABT8KXR1</accession>
<keyword evidence="2" id="KW-1185">Reference proteome</keyword>
<dbReference type="EMBL" id="JAUJEA010000020">
    <property type="protein sequence ID" value="MDN5205564.1"/>
    <property type="molecule type" value="Genomic_DNA"/>
</dbReference>
<proteinExistence type="predicted"/>
<protein>
    <recommendedName>
        <fullName evidence="3">Secreted protein</fullName>
    </recommendedName>
</protein>
<name>A0ABT8KXR1_9BACT</name>
<sequence length="55" mass="6130">MKNLLAILFCVLSTAFLFSCEDPGEEILADDAAEEVIFDIDKTGSGDYIDDRRKD</sequence>
<dbReference type="RefSeq" id="WP_346755585.1">
    <property type="nucleotide sequence ID" value="NZ_JAUJEA010000020.1"/>
</dbReference>
<evidence type="ECO:0008006" key="3">
    <source>
        <dbReference type="Google" id="ProtNLM"/>
    </source>
</evidence>
<comment type="caution">
    <text evidence="1">The sequence shown here is derived from an EMBL/GenBank/DDBJ whole genome shotgun (WGS) entry which is preliminary data.</text>
</comment>